<dbReference type="Pfam" id="PF00512">
    <property type="entry name" value="HisKA"/>
    <property type="match status" value="1"/>
</dbReference>
<dbReference type="SUPFAM" id="SSF47384">
    <property type="entry name" value="Homodimeric domain of signal transducing histidine kinase"/>
    <property type="match status" value="1"/>
</dbReference>
<dbReference type="Pfam" id="PF00072">
    <property type="entry name" value="Response_reg"/>
    <property type="match status" value="2"/>
</dbReference>
<evidence type="ECO:0000259" key="17">
    <source>
        <dbReference type="PROSITE" id="PS50894"/>
    </source>
</evidence>
<dbReference type="CDD" id="cd17546">
    <property type="entry name" value="REC_hyHK_CKI1_RcsC-like"/>
    <property type="match status" value="1"/>
</dbReference>
<dbReference type="InterPro" id="IPR005467">
    <property type="entry name" value="His_kinase_dom"/>
</dbReference>
<dbReference type="CDD" id="cd00130">
    <property type="entry name" value="PAS"/>
    <property type="match status" value="1"/>
</dbReference>
<dbReference type="Gene3D" id="3.30.565.10">
    <property type="entry name" value="Histidine kinase-like ATPase, C-terminal domain"/>
    <property type="match status" value="1"/>
</dbReference>
<dbReference type="InterPro" id="IPR000700">
    <property type="entry name" value="PAS-assoc_C"/>
</dbReference>
<keyword evidence="11" id="KW-0472">Membrane</keyword>
<gene>
    <name evidence="18" type="ORF">HJ583_006265</name>
</gene>
<feature type="modified residue" description="4-aspartylphosphate" evidence="13">
    <location>
        <position position="499"/>
    </location>
</feature>
<dbReference type="CDD" id="cd00082">
    <property type="entry name" value="HisKA"/>
    <property type="match status" value="1"/>
</dbReference>
<feature type="domain" description="PAC" evidence="16">
    <location>
        <begin position="135"/>
        <end position="188"/>
    </location>
</feature>
<evidence type="ECO:0000313" key="19">
    <source>
        <dbReference type="Proteomes" id="UP000778523"/>
    </source>
</evidence>
<keyword evidence="9" id="KW-1133">Transmembrane helix</keyword>
<proteinExistence type="predicted"/>
<dbReference type="SUPFAM" id="SSF55785">
    <property type="entry name" value="PYP-like sensor domain (PAS domain)"/>
    <property type="match status" value="1"/>
</dbReference>
<evidence type="ECO:0000256" key="10">
    <source>
        <dbReference type="ARBA" id="ARBA00023012"/>
    </source>
</evidence>
<dbReference type="SMART" id="SM00086">
    <property type="entry name" value="PAC"/>
    <property type="match status" value="1"/>
</dbReference>
<dbReference type="InterPro" id="IPR036641">
    <property type="entry name" value="HPT_dom_sf"/>
</dbReference>
<dbReference type="PROSITE" id="PS50113">
    <property type="entry name" value="PAC"/>
    <property type="match status" value="1"/>
</dbReference>
<evidence type="ECO:0000259" key="14">
    <source>
        <dbReference type="PROSITE" id="PS50109"/>
    </source>
</evidence>
<name>A0ABX2IDF4_9RHOO</name>
<keyword evidence="7" id="KW-0547">Nucleotide-binding</keyword>
<dbReference type="Proteomes" id="UP000778523">
    <property type="component" value="Unassembled WGS sequence"/>
</dbReference>
<dbReference type="PROSITE" id="PS50110">
    <property type="entry name" value="RESPONSE_REGULATORY"/>
    <property type="match status" value="2"/>
</dbReference>
<dbReference type="SUPFAM" id="SSF47226">
    <property type="entry name" value="Histidine-containing phosphotransfer domain, HPT domain"/>
    <property type="match status" value="1"/>
</dbReference>
<feature type="modified residue" description="4-aspartylphosphate" evidence="13">
    <location>
        <position position="647"/>
    </location>
</feature>
<evidence type="ECO:0000256" key="11">
    <source>
        <dbReference type="ARBA" id="ARBA00023136"/>
    </source>
</evidence>
<keyword evidence="6" id="KW-0812">Transmembrane</keyword>
<evidence type="ECO:0000256" key="2">
    <source>
        <dbReference type="ARBA" id="ARBA00004651"/>
    </source>
</evidence>
<evidence type="ECO:0000313" key="18">
    <source>
        <dbReference type="EMBL" id="NSL54620.1"/>
    </source>
</evidence>
<dbReference type="SMART" id="SM00073">
    <property type="entry name" value="HPT"/>
    <property type="match status" value="1"/>
</dbReference>
<dbReference type="InterPro" id="IPR000014">
    <property type="entry name" value="PAS"/>
</dbReference>
<dbReference type="InterPro" id="IPR003594">
    <property type="entry name" value="HATPase_dom"/>
</dbReference>
<evidence type="ECO:0000259" key="15">
    <source>
        <dbReference type="PROSITE" id="PS50110"/>
    </source>
</evidence>
<dbReference type="Pfam" id="PF01627">
    <property type="entry name" value="Hpt"/>
    <property type="match status" value="1"/>
</dbReference>
<dbReference type="InterPro" id="IPR035965">
    <property type="entry name" value="PAS-like_dom_sf"/>
</dbReference>
<dbReference type="SUPFAM" id="SSF55874">
    <property type="entry name" value="ATPase domain of HSP90 chaperone/DNA topoisomerase II/histidine kinase"/>
    <property type="match status" value="1"/>
</dbReference>
<dbReference type="InterPro" id="IPR011006">
    <property type="entry name" value="CheY-like_superfamily"/>
</dbReference>
<feature type="domain" description="Response regulatory" evidence="15">
    <location>
        <begin position="598"/>
        <end position="723"/>
    </location>
</feature>
<dbReference type="PANTHER" id="PTHR45339:SF1">
    <property type="entry name" value="HYBRID SIGNAL TRANSDUCTION HISTIDINE KINASE J"/>
    <property type="match status" value="1"/>
</dbReference>
<dbReference type="SUPFAM" id="SSF52172">
    <property type="entry name" value="CheY-like"/>
    <property type="match status" value="2"/>
</dbReference>
<comment type="caution">
    <text evidence="18">The sequence shown here is derived from an EMBL/GenBank/DDBJ whole genome shotgun (WGS) entry which is preliminary data.</text>
</comment>
<evidence type="ECO:0000256" key="12">
    <source>
        <dbReference type="PROSITE-ProRule" id="PRU00110"/>
    </source>
</evidence>
<keyword evidence="10" id="KW-0902">Two-component regulatory system</keyword>
<dbReference type="InterPro" id="IPR013655">
    <property type="entry name" value="PAS_fold_3"/>
</dbReference>
<dbReference type="SMART" id="SM00387">
    <property type="entry name" value="HATPase_c"/>
    <property type="match status" value="1"/>
</dbReference>
<evidence type="ECO:0000256" key="9">
    <source>
        <dbReference type="ARBA" id="ARBA00022989"/>
    </source>
</evidence>
<keyword evidence="8" id="KW-0067">ATP-binding</keyword>
<dbReference type="CDD" id="cd00156">
    <property type="entry name" value="REC"/>
    <property type="match status" value="1"/>
</dbReference>
<comment type="subcellular location">
    <subcellularLocation>
        <location evidence="2">Cell membrane</location>
        <topology evidence="2">Multi-pass membrane protein</topology>
    </subcellularLocation>
</comment>
<evidence type="ECO:0000256" key="8">
    <source>
        <dbReference type="ARBA" id="ARBA00022840"/>
    </source>
</evidence>
<dbReference type="InterPro" id="IPR004358">
    <property type="entry name" value="Sig_transdc_His_kin-like_C"/>
</dbReference>
<dbReference type="Gene3D" id="1.10.287.130">
    <property type="match status" value="1"/>
</dbReference>
<dbReference type="PROSITE" id="PS50109">
    <property type="entry name" value="HIS_KIN"/>
    <property type="match status" value="1"/>
</dbReference>
<dbReference type="Pfam" id="PF02518">
    <property type="entry name" value="HATPase_c"/>
    <property type="match status" value="1"/>
</dbReference>
<dbReference type="InterPro" id="IPR001610">
    <property type="entry name" value="PAC"/>
</dbReference>
<feature type="domain" description="Histidine kinase" evidence="14">
    <location>
        <begin position="206"/>
        <end position="427"/>
    </location>
</feature>
<keyword evidence="5 13" id="KW-0597">Phosphoprotein</keyword>
<evidence type="ECO:0000256" key="5">
    <source>
        <dbReference type="ARBA" id="ARBA00022553"/>
    </source>
</evidence>
<evidence type="ECO:0000256" key="4">
    <source>
        <dbReference type="ARBA" id="ARBA00022475"/>
    </source>
</evidence>
<dbReference type="InterPro" id="IPR003661">
    <property type="entry name" value="HisK_dim/P_dom"/>
</dbReference>
<dbReference type="CDD" id="cd16922">
    <property type="entry name" value="HATPase_EvgS-ArcB-TorS-like"/>
    <property type="match status" value="1"/>
</dbReference>
<dbReference type="InterPro" id="IPR008207">
    <property type="entry name" value="Sig_transdc_His_kin_Hpt_dom"/>
</dbReference>
<organism evidence="18 19">
    <name type="scientific">Uliginosibacterium aquaticum</name>
    <dbReference type="NCBI Taxonomy" id="2731212"/>
    <lineage>
        <taxon>Bacteria</taxon>
        <taxon>Pseudomonadati</taxon>
        <taxon>Pseudomonadota</taxon>
        <taxon>Betaproteobacteria</taxon>
        <taxon>Rhodocyclales</taxon>
        <taxon>Zoogloeaceae</taxon>
        <taxon>Uliginosibacterium</taxon>
    </lineage>
</organism>
<feature type="modified residue" description="Phosphohistidine" evidence="12">
    <location>
        <position position="803"/>
    </location>
</feature>
<feature type="domain" description="HPt" evidence="17">
    <location>
        <begin position="764"/>
        <end position="861"/>
    </location>
</feature>
<dbReference type="Gene3D" id="3.40.50.2300">
    <property type="match status" value="2"/>
</dbReference>
<dbReference type="Gene3D" id="1.20.120.160">
    <property type="entry name" value="HPT domain"/>
    <property type="match status" value="1"/>
</dbReference>
<keyword evidence="4" id="KW-1003">Cell membrane</keyword>
<dbReference type="InterPro" id="IPR036097">
    <property type="entry name" value="HisK_dim/P_sf"/>
</dbReference>
<evidence type="ECO:0000256" key="13">
    <source>
        <dbReference type="PROSITE-ProRule" id="PRU00169"/>
    </source>
</evidence>
<protein>
    <recommendedName>
        <fullName evidence="3">histidine kinase</fullName>
        <ecNumber evidence="3">2.7.13.3</ecNumber>
    </recommendedName>
</protein>
<dbReference type="SMART" id="SM00388">
    <property type="entry name" value="HisKA"/>
    <property type="match status" value="1"/>
</dbReference>
<dbReference type="EMBL" id="JABCSC020000001">
    <property type="protein sequence ID" value="NSL54620.1"/>
    <property type="molecule type" value="Genomic_DNA"/>
</dbReference>
<dbReference type="SMART" id="SM00091">
    <property type="entry name" value="PAS"/>
    <property type="match status" value="1"/>
</dbReference>
<dbReference type="PROSITE" id="PS50894">
    <property type="entry name" value="HPT"/>
    <property type="match status" value="1"/>
</dbReference>
<dbReference type="EC" id="2.7.13.3" evidence="3"/>
<feature type="domain" description="Response regulatory" evidence="15">
    <location>
        <begin position="445"/>
        <end position="566"/>
    </location>
</feature>
<evidence type="ECO:0000256" key="6">
    <source>
        <dbReference type="ARBA" id="ARBA00022692"/>
    </source>
</evidence>
<dbReference type="PANTHER" id="PTHR45339">
    <property type="entry name" value="HYBRID SIGNAL TRANSDUCTION HISTIDINE KINASE J"/>
    <property type="match status" value="1"/>
</dbReference>
<reference evidence="18 19" key="1">
    <citation type="submission" date="2020-06" db="EMBL/GenBank/DDBJ databases">
        <title>Draft genome of Uliginosibacterium sp. IMCC34675.</title>
        <authorList>
            <person name="Song J."/>
        </authorList>
    </citation>
    <scope>NUCLEOTIDE SEQUENCE [LARGE SCALE GENOMIC DNA]</scope>
    <source>
        <strain evidence="18 19">IMCC34675</strain>
    </source>
</reference>
<evidence type="ECO:0000259" key="16">
    <source>
        <dbReference type="PROSITE" id="PS50113"/>
    </source>
</evidence>
<evidence type="ECO:0000256" key="1">
    <source>
        <dbReference type="ARBA" id="ARBA00000085"/>
    </source>
</evidence>
<dbReference type="InterPro" id="IPR001789">
    <property type="entry name" value="Sig_transdc_resp-reg_receiver"/>
</dbReference>
<comment type="catalytic activity">
    <reaction evidence="1">
        <text>ATP + protein L-histidine = ADP + protein N-phospho-L-histidine.</text>
        <dbReference type="EC" id="2.7.13.3"/>
    </reaction>
</comment>
<dbReference type="RefSeq" id="WP_170021096.1">
    <property type="nucleotide sequence ID" value="NZ_JABCSC020000001.1"/>
</dbReference>
<accession>A0ABX2IDF4</accession>
<dbReference type="Gene3D" id="3.30.450.20">
    <property type="entry name" value="PAS domain"/>
    <property type="match status" value="1"/>
</dbReference>
<sequence>MPSSRDIANSVSPDLSSLRDALRALAARAGISDGFEDPANDPVRLIWRLVRLMDQQLREKDRLSLALDNRHDGLWDWDLRSGQCFLSELWKHGLGYVDGEFGNRREDWEALIHPEDAPQVRERIDLHLVGGSEDFEAEYRLRARDGDWRWISTHGRVVSRSADGQAVRVVGIHRNVTERKGWELEMLRAKEAAESASRAKGDFLANMSHEIRTPMNGIIGMTDLALDTQLDAEQRGYLQTVKNSADSLLAIINDILDFSKIEAGKLELEDIEFSLPAVISDTFKALALRGHQKGLELVFGIQPDTPHVLRGDPNRLRQILMNLLGNAIKFTEQGEVEVSVRCVLREGAHVRLQFDVRDTGIGIAQAKQGEVFGAFSQADTSTTRRYGGTGLGLAICKRLVELMRGRIWLQSEPARGSTFSFTIEVGAVREAVQAERVDPRYARMNALVVEDNPSAAREMTANLQRWGFSVDLARSGEEAEALLQQAAKSGFPFDVMLVDANMPDPAGFALPAYFHGEGASCERIVMLLTSDSQRNDSARCRQFGIKANIVKPVSSFDLLDALRLVLTQEQPESALELAEFQIDESLLKASPQAPRSKAVLLVEDNPVNQTVATKILQRAGYEVVPAGDGQEALDWFEKRRFDLILMDVQMPVLGGIEATKAIRAREARRSWAMSGRWEVTPIIAMTAHVMQGDRERCLEAGMDDYVSKPIQPSELFAAIERVTRRFESTDFEGNLNALDEPSSPIDPEGGVADLGQTRALLDGDEASVHSLIEIFLGDYSRNCSKLEEAAARSDAKTLYTVAHSLKSSVGVFGAVIAADAAQRVEQAGRRGDLEKALQALPELLTELSRVAAYLRSQLPDPGA</sequence>
<dbReference type="InterPro" id="IPR036890">
    <property type="entry name" value="HATPase_C_sf"/>
</dbReference>
<keyword evidence="19" id="KW-1185">Reference proteome</keyword>
<evidence type="ECO:0000256" key="7">
    <source>
        <dbReference type="ARBA" id="ARBA00022741"/>
    </source>
</evidence>
<dbReference type="NCBIfam" id="TIGR00229">
    <property type="entry name" value="sensory_box"/>
    <property type="match status" value="1"/>
</dbReference>
<dbReference type="PRINTS" id="PR00344">
    <property type="entry name" value="BCTRLSENSOR"/>
</dbReference>
<dbReference type="SMART" id="SM00448">
    <property type="entry name" value="REC"/>
    <property type="match status" value="2"/>
</dbReference>
<dbReference type="Pfam" id="PF08447">
    <property type="entry name" value="PAS_3"/>
    <property type="match status" value="1"/>
</dbReference>
<evidence type="ECO:0000256" key="3">
    <source>
        <dbReference type="ARBA" id="ARBA00012438"/>
    </source>
</evidence>